<dbReference type="OrthoDB" id="2125027at2759"/>
<evidence type="ECO:0000256" key="4">
    <source>
        <dbReference type="ARBA" id="ARBA00022547"/>
    </source>
</evidence>
<dbReference type="Pfam" id="PF05680">
    <property type="entry name" value="ATP-synt_E"/>
    <property type="match status" value="1"/>
</dbReference>
<sequence>MVSTGVNVFRWSALAFGVFYGFSHQRAITANQKAIHDKHEWEQKQKVIDQAKAEYQKKKNPAPASSDDVVMDPADPKFDLEKLLLKVSEEKA</sequence>
<evidence type="ECO:0000256" key="2">
    <source>
        <dbReference type="ARBA" id="ARBA00007333"/>
    </source>
</evidence>
<keyword evidence="10 11" id="KW-0066">ATP synthesis</keyword>
<proteinExistence type="inferred from homology"/>
<dbReference type="RefSeq" id="XP_046121867.1">
    <property type="nucleotide sequence ID" value="XM_046262792.1"/>
</dbReference>
<dbReference type="GO" id="GO:0015986">
    <property type="term" value="P:proton motive force-driven ATP synthesis"/>
    <property type="evidence" value="ECO:0007669"/>
    <property type="project" value="InterPro"/>
</dbReference>
<evidence type="ECO:0000256" key="5">
    <source>
        <dbReference type="ARBA" id="ARBA00022781"/>
    </source>
</evidence>
<evidence type="ECO:0000313" key="13">
    <source>
        <dbReference type="EMBL" id="KAG9257943.1"/>
    </source>
</evidence>
<organism evidence="13 14">
    <name type="scientific">Emericellopsis atlantica</name>
    <dbReference type="NCBI Taxonomy" id="2614577"/>
    <lineage>
        <taxon>Eukaryota</taxon>
        <taxon>Fungi</taxon>
        <taxon>Dikarya</taxon>
        <taxon>Ascomycota</taxon>
        <taxon>Pezizomycotina</taxon>
        <taxon>Sordariomycetes</taxon>
        <taxon>Hypocreomycetidae</taxon>
        <taxon>Hypocreales</taxon>
        <taxon>Bionectriaceae</taxon>
        <taxon>Emericellopsis</taxon>
    </lineage>
</organism>
<evidence type="ECO:0000256" key="10">
    <source>
        <dbReference type="ARBA" id="ARBA00023310"/>
    </source>
</evidence>
<protein>
    <recommendedName>
        <fullName evidence="11">ATP synthase F(0) complex subunit e, mitochondrial</fullName>
    </recommendedName>
</protein>
<dbReference type="GO" id="GO:0045259">
    <property type="term" value="C:proton-transporting ATP synthase complex"/>
    <property type="evidence" value="ECO:0007669"/>
    <property type="project" value="UniProtKB-UniRule"/>
</dbReference>
<evidence type="ECO:0000313" key="14">
    <source>
        <dbReference type="Proteomes" id="UP000887229"/>
    </source>
</evidence>
<keyword evidence="9" id="KW-0472">Membrane</keyword>
<keyword evidence="3 11" id="KW-0813">Transport</keyword>
<evidence type="ECO:0000256" key="6">
    <source>
        <dbReference type="ARBA" id="ARBA00022792"/>
    </source>
</evidence>
<reference evidence="13" key="1">
    <citation type="journal article" date="2021" name="IMA Fungus">
        <title>Genomic characterization of three marine fungi, including Emericellopsis atlantica sp. nov. with signatures of a generalist lifestyle and marine biomass degradation.</title>
        <authorList>
            <person name="Hagestad O.C."/>
            <person name="Hou L."/>
            <person name="Andersen J.H."/>
            <person name="Hansen E.H."/>
            <person name="Altermark B."/>
            <person name="Li C."/>
            <person name="Kuhnert E."/>
            <person name="Cox R.J."/>
            <person name="Crous P.W."/>
            <person name="Spatafora J.W."/>
            <person name="Lail K."/>
            <person name="Amirebrahimi M."/>
            <person name="Lipzen A."/>
            <person name="Pangilinan J."/>
            <person name="Andreopoulos W."/>
            <person name="Hayes R.D."/>
            <person name="Ng V."/>
            <person name="Grigoriev I.V."/>
            <person name="Jackson S.A."/>
            <person name="Sutton T.D.S."/>
            <person name="Dobson A.D.W."/>
            <person name="Rama T."/>
        </authorList>
    </citation>
    <scope>NUCLEOTIDE SEQUENCE</scope>
    <source>
        <strain evidence="13">TS7</strain>
    </source>
</reference>
<keyword evidence="8 11" id="KW-0496">Mitochondrion</keyword>
<accession>A0A9P7ZUL7</accession>
<evidence type="ECO:0000256" key="9">
    <source>
        <dbReference type="ARBA" id="ARBA00023136"/>
    </source>
</evidence>
<dbReference type="InterPro" id="IPR008386">
    <property type="entry name" value="ATP_synth_F0_esu_mt"/>
</dbReference>
<evidence type="ECO:0000256" key="12">
    <source>
        <dbReference type="SAM" id="MobiDB-lite"/>
    </source>
</evidence>
<keyword evidence="7 11" id="KW-0406">Ion transport</keyword>
<dbReference type="GeneID" id="70293695"/>
<feature type="region of interest" description="Disordered" evidence="12">
    <location>
        <begin position="53"/>
        <end position="72"/>
    </location>
</feature>
<comment type="similarity">
    <text evidence="2 11">Belongs to the ATPase e subunit family.</text>
</comment>
<dbReference type="EMBL" id="MU251244">
    <property type="protein sequence ID" value="KAG9257943.1"/>
    <property type="molecule type" value="Genomic_DNA"/>
</dbReference>
<evidence type="ECO:0000256" key="8">
    <source>
        <dbReference type="ARBA" id="ARBA00023128"/>
    </source>
</evidence>
<evidence type="ECO:0000256" key="11">
    <source>
        <dbReference type="RuleBase" id="RU367005"/>
    </source>
</evidence>
<keyword evidence="14" id="KW-1185">Reference proteome</keyword>
<dbReference type="GO" id="GO:0005743">
    <property type="term" value="C:mitochondrial inner membrane"/>
    <property type="evidence" value="ECO:0007669"/>
    <property type="project" value="UniProtKB-SubCell"/>
</dbReference>
<comment type="subunit">
    <text evidence="11">F-type ATPases have 2 components, CF(1) - the catalytic core - and CF(0) - the membrane proton channel. CF(1) and CF(0) have multiple subunits.</text>
</comment>
<keyword evidence="4 11" id="KW-0138">CF(0)</keyword>
<evidence type="ECO:0000256" key="7">
    <source>
        <dbReference type="ARBA" id="ARBA00023065"/>
    </source>
</evidence>
<dbReference type="Proteomes" id="UP000887229">
    <property type="component" value="Unassembled WGS sequence"/>
</dbReference>
<comment type="subcellular location">
    <subcellularLocation>
        <location evidence="1 11">Mitochondrion inner membrane</location>
    </subcellularLocation>
</comment>
<evidence type="ECO:0000256" key="1">
    <source>
        <dbReference type="ARBA" id="ARBA00004273"/>
    </source>
</evidence>
<keyword evidence="5 11" id="KW-0375">Hydrogen ion transport</keyword>
<comment type="function">
    <text evidence="11">Subunit e, of the mitochondrial membrane ATP synthase complex (F(1)F(0) ATP synthase or Complex V) that produces ATP from ADP in the presence of a proton gradient across the membrane which is generated by electron transport complexes of the respiratory chain. ATP synthase complex consist of a soluble F(1) head domain - the catalytic core - and a membrane F(1) domain - the membrane proton channel. These two domains are linked by a central stalk rotating inside the F(1) region and a stationary peripheral stalk. During catalysis, ATP synthesis in the catalytic domain of F(1) is coupled via a rotary mechanism of the central stalk subunits to proton translocation. In vivo, can only synthesize ATP although its ATP hydrolase activity can be activated artificially in vitro. Part of the complex F(0) domain.</text>
</comment>
<name>A0A9P7ZUL7_9HYPO</name>
<gene>
    <name evidence="13" type="ORF">F5Z01DRAFT_644643</name>
</gene>
<dbReference type="GO" id="GO:0015078">
    <property type="term" value="F:proton transmembrane transporter activity"/>
    <property type="evidence" value="ECO:0007669"/>
    <property type="project" value="InterPro"/>
</dbReference>
<comment type="caution">
    <text evidence="13">The sequence shown here is derived from an EMBL/GenBank/DDBJ whole genome shotgun (WGS) entry which is preliminary data.</text>
</comment>
<dbReference type="AlphaFoldDB" id="A0A9P7ZUL7"/>
<evidence type="ECO:0000256" key="3">
    <source>
        <dbReference type="ARBA" id="ARBA00022448"/>
    </source>
</evidence>
<keyword evidence="6 11" id="KW-0999">Mitochondrion inner membrane</keyword>